<sequence>MLKIDKRYDLKDKNLKFEYDFKRAFNEIFSNDKYQKAADNLRENILSKYYDDYKAKDVLFEKISEVIGV</sequence>
<protein>
    <submittedName>
        <fullName evidence="1">Uncharacterized protein</fullName>
    </submittedName>
</protein>
<evidence type="ECO:0000313" key="1">
    <source>
        <dbReference type="EMBL" id="CAD2205305.1"/>
    </source>
</evidence>
<gene>
    <name evidence="1" type="ORF">MENT_LOCUS59107</name>
</gene>
<dbReference type="Proteomes" id="UP000580250">
    <property type="component" value="Unassembled WGS sequence"/>
</dbReference>
<dbReference type="EMBL" id="CAJEWN010002796">
    <property type="protein sequence ID" value="CAD2205305.1"/>
    <property type="molecule type" value="Genomic_DNA"/>
</dbReference>
<organism evidence="1 2">
    <name type="scientific">Meloidogyne enterolobii</name>
    <name type="common">Root-knot nematode worm</name>
    <name type="synonym">Meloidogyne mayaguensis</name>
    <dbReference type="NCBI Taxonomy" id="390850"/>
    <lineage>
        <taxon>Eukaryota</taxon>
        <taxon>Metazoa</taxon>
        <taxon>Ecdysozoa</taxon>
        <taxon>Nematoda</taxon>
        <taxon>Chromadorea</taxon>
        <taxon>Rhabditida</taxon>
        <taxon>Tylenchina</taxon>
        <taxon>Tylenchomorpha</taxon>
        <taxon>Tylenchoidea</taxon>
        <taxon>Meloidogynidae</taxon>
        <taxon>Meloidogyninae</taxon>
        <taxon>Meloidogyne</taxon>
    </lineage>
</organism>
<comment type="caution">
    <text evidence="1">The sequence shown here is derived from an EMBL/GenBank/DDBJ whole genome shotgun (WGS) entry which is preliminary data.</text>
</comment>
<reference evidence="1 2" key="1">
    <citation type="submission" date="2020-08" db="EMBL/GenBank/DDBJ databases">
        <authorList>
            <person name="Koutsovoulos G."/>
            <person name="Danchin GJ E."/>
        </authorList>
    </citation>
    <scope>NUCLEOTIDE SEQUENCE [LARGE SCALE GENOMIC DNA]</scope>
</reference>
<name>A0A6V7Y1B6_MELEN</name>
<evidence type="ECO:0000313" key="2">
    <source>
        <dbReference type="Proteomes" id="UP000580250"/>
    </source>
</evidence>
<accession>A0A6V7Y1B6</accession>
<proteinExistence type="predicted"/>
<dbReference type="AlphaFoldDB" id="A0A6V7Y1B6"/>